<dbReference type="AlphaFoldDB" id="A0A8T2RLT5"/>
<dbReference type="PANTHER" id="PTHR21450">
    <property type="entry name" value="PROTEIN ALTERED PHOSPHATE STARVATION RESPONSE 1"/>
    <property type="match status" value="1"/>
</dbReference>
<dbReference type="Pfam" id="PF04782">
    <property type="entry name" value="DUF632"/>
    <property type="match status" value="1"/>
</dbReference>
<accession>A0A8T2RLT5</accession>
<evidence type="ECO:0000256" key="1">
    <source>
        <dbReference type="SAM" id="MobiDB-lite"/>
    </source>
</evidence>
<feature type="compositionally biased region" description="Polar residues" evidence="1">
    <location>
        <begin position="150"/>
        <end position="166"/>
    </location>
</feature>
<sequence>MGCATSKLDASDVILQCKKRRKAMKHAVNCRQDFAIAHVAYIQTLKNVGLALRRFSEGEVSDTSPKSPSTPVLRLQETSHADMPMAALSPPRSPSRSSSSTPIPSLSSPAVARSTAADISPSAPPKLASPTPPPVAPPSASPPPSSRASHLSQSSPPPLTQASSPRRSVPESGRPSYSVNGMGSPKGADDYSPTYSPRPDDVDDYFVPFSSSQPLIHSSPRIESPPRYTSSWFNYDIFDPPPIPYNLREQRRKEQVGDLDYGYDDYDDGEAASPTPPPITESVRREESIPDLEEEDLKQEEEGELIKNERKSKAGGEEVPSLAPVIEPPKAIVADSPLITARETATEETAEKSHVDVIEAVVNEPDPEKIPALNVEPKEISSPKELTIVPTTGGDFGGVVRHIHTHFGRAWRSGKDVSNMLETRMVHHHLDNSKVFNAITMHWSRKSSLAMRDAYEDDEAPQCGMFGSHASTLERIYAWEKKLYDEVKEGEILRISFDRKCQQLHNLDAKGGDIIAIDQTRAALKKLDTRLIVALRAIHLASTRIQKLTNEELFPQLAELLGGLMSMWNVMWECHKAQAAIAAEMQTIENSLAANEASEVHIKATSQLEHELENWQTHFQRWISAQKSYIQALHVWLSNCHMEPERDSKGRAVSPHWSAKPAIFHLLTNWMNAILKLEESQRVVDTISDFSVVLSSLEIEQAGELELRKNAEKSARDLDRSNRSLKRLESRYIEYKGEANGSTGNGLSRGSDLESRRADVDSRRSNVEREKQRHMEVMLDRKEKTLSRFREHLPLVFESMASFAKEAVNIYERLLPEKSYEGEWDG</sequence>
<proteinExistence type="predicted"/>
<dbReference type="InterPro" id="IPR006867">
    <property type="entry name" value="DUF632"/>
</dbReference>
<comment type="caution">
    <text evidence="4">The sequence shown here is derived from an EMBL/GenBank/DDBJ whole genome shotgun (WGS) entry which is preliminary data.</text>
</comment>
<feature type="region of interest" description="Disordered" evidence="1">
    <location>
        <begin position="737"/>
        <end position="771"/>
    </location>
</feature>
<dbReference type="PANTHER" id="PTHR21450:SF23">
    <property type="entry name" value="PROTEIN ALTERED PHOSPHATE STARVATION RESPONSE 1"/>
    <property type="match status" value="1"/>
</dbReference>
<keyword evidence="5" id="KW-1185">Reference proteome</keyword>
<feature type="compositionally biased region" description="Basic and acidic residues" evidence="1">
    <location>
        <begin position="304"/>
        <end position="316"/>
    </location>
</feature>
<feature type="compositionally biased region" description="Acidic residues" evidence="1">
    <location>
        <begin position="289"/>
        <end position="303"/>
    </location>
</feature>
<protein>
    <recommendedName>
        <fullName evidence="6">Nitrate regulatory gene2 protein-like</fullName>
    </recommendedName>
</protein>
<dbReference type="OMA" id="KGLTRTW"/>
<evidence type="ECO:0000313" key="4">
    <source>
        <dbReference type="EMBL" id="KAH7297010.1"/>
    </source>
</evidence>
<feature type="compositionally biased region" description="Basic and acidic residues" evidence="1">
    <location>
        <begin position="751"/>
        <end position="771"/>
    </location>
</feature>
<feature type="compositionally biased region" description="Low complexity" evidence="1">
    <location>
        <begin position="88"/>
        <end position="109"/>
    </location>
</feature>
<gene>
    <name evidence="4" type="ORF">KP509_26G049100</name>
</gene>
<evidence type="ECO:0000259" key="2">
    <source>
        <dbReference type="Pfam" id="PF04782"/>
    </source>
</evidence>
<feature type="region of interest" description="Disordered" evidence="1">
    <location>
        <begin position="84"/>
        <end position="225"/>
    </location>
</feature>
<feature type="compositionally biased region" description="Acidic residues" evidence="1">
    <location>
        <begin position="261"/>
        <end position="270"/>
    </location>
</feature>
<evidence type="ECO:0000313" key="5">
    <source>
        <dbReference type="Proteomes" id="UP000825935"/>
    </source>
</evidence>
<name>A0A8T2RLT5_CERRI</name>
<dbReference type="InterPro" id="IPR006868">
    <property type="entry name" value="DUF630"/>
</dbReference>
<evidence type="ECO:0000259" key="3">
    <source>
        <dbReference type="Pfam" id="PF04783"/>
    </source>
</evidence>
<dbReference type="EMBL" id="CM035431">
    <property type="protein sequence ID" value="KAH7297010.1"/>
    <property type="molecule type" value="Genomic_DNA"/>
</dbReference>
<feature type="region of interest" description="Disordered" evidence="1">
    <location>
        <begin position="242"/>
        <end position="321"/>
    </location>
</feature>
<dbReference type="Proteomes" id="UP000825935">
    <property type="component" value="Chromosome 26"/>
</dbReference>
<reference evidence="4" key="1">
    <citation type="submission" date="2021-08" db="EMBL/GenBank/DDBJ databases">
        <title>WGS assembly of Ceratopteris richardii.</title>
        <authorList>
            <person name="Marchant D.B."/>
            <person name="Chen G."/>
            <person name="Jenkins J."/>
            <person name="Shu S."/>
            <person name="Leebens-Mack J."/>
            <person name="Grimwood J."/>
            <person name="Schmutz J."/>
            <person name="Soltis P."/>
            <person name="Soltis D."/>
            <person name="Chen Z.-H."/>
        </authorList>
    </citation>
    <scope>NUCLEOTIDE SEQUENCE</scope>
    <source>
        <strain evidence="4">Whitten #5841</strain>
        <tissue evidence="4">Leaf</tissue>
    </source>
</reference>
<feature type="domain" description="DUF632" evidence="2">
    <location>
        <begin position="398"/>
        <end position="693"/>
    </location>
</feature>
<feature type="compositionally biased region" description="Pro residues" evidence="1">
    <location>
        <begin position="130"/>
        <end position="145"/>
    </location>
</feature>
<evidence type="ECO:0008006" key="6">
    <source>
        <dbReference type="Google" id="ProtNLM"/>
    </source>
</evidence>
<dbReference type="OrthoDB" id="1893612at2759"/>
<organism evidence="4 5">
    <name type="scientific">Ceratopteris richardii</name>
    <name type="common">Triangle waterfern</name>
    <dbReference type="NCBI Taxonomy" id="49495"/>
    <lineage>
        <taxon>Eukaryota</taxon>
        <taxon>Viridiplantae</taxon>
        <taxon>Streptophyta</taxon>
        <taxon>Embryophyta</taxon>
        <taxon>Tracheophyta</taxon>
        <taxon>Polypodiopsida</taxon>
        <taxon>Polypodiidae</taxon>
        <taxon>Polypodiales</taxon>
        <taxon>Pteridineae</taxon>
        <taxon>Pteridaceae</taxon>
        <taxon>Parkerioideae</taxon>
        <taxon>Ceratopteris</taxon>
    </lineage>
</organism>
<feature type="domain" description="DUF630" evidence="3">
    <location>
        <begin position="1"/>
        <end position="59"/>
    </location>
</feature>
<dbReference type="Pfam" id="PF04783">
    <property type="entry name" value="DUF630"/>
    <property type="match status" value="1"/>
</dbReference>